<dbReference type="Pfam" id="PF00031">
    <property type="entry name" value="Cystatin"/>
    <property type="match status" value="1"/>
</dbReference>
<comment type="similarity">
    <text evidence="1">Belongs to the cystatin family.</text>
</comment>
<dbReference type="OMA" id="GQNKYNS"/>
<name>A0A974HIZ1_XENLA</name>
<feature type="domain" description="Cystatin" evidence="4">
    <location>
        <begin position="85"/>
        <end position="188"/>
    </location>
</feature>
<feature type="compositionally biased region" description="Basic and acidic residues" evidence="3">
    <location>
        <begin position="32"/>
        <end position="48"/>
    </location>
</feature>
<reference evidence="6" key="1">
    <citation type="journal article" date="2016" name="Nature">
        <title>Genome evolution in the allotetraploid frog Xenopus laevis.</title>
        <authorList>
            <person name="Session A.M."/>
            <person name="Uno Y."/>
            <person name="Kwon T."/>
            <person name="Chapman J.A."/>
            <person name="Toyoda A."/>
            <person name="Takahashi S."/>
            <person name="Fukui A."/>
            <person name="Hikosaka A."/>
            <person name="Suzuki A."/>
            <person name="Kondo M."/>
            <person name="van Heeringen S.J."/>
            <person name="Quigley I."/>
            <person name="Heinz S."/>
            <person name="Ogino H."/>
            <person name="Ochi H."/>
            <person name="Hellsten U."/>
            <person name="Lyons J.B."/>
            <person name="Simakov O."/>
            <person name="Putnam N."/>
            <person name="Stites J."/>
            <person name="Kuroki Y."/>
            <person name="Tanaka T."/>
            <person name="Michiue T."/>
            <person name="Watanabe M."/>
            <person name="Bogdanovic O."/>
            <person name="Lister R."/>
            <person name="Georgiou G."/>
            <person name="Paranjpe S.S."/>
            <person name="van Kruijsbergen I."/>
            <person name="Shu S."/>
            <person name="Carlson J."/>
            <person name="Kinoshita T."/>
            <person name="Ohta Y."/>
            <person name="Mawaribuchi S."/>
            <person name="Jenkins J."/>
            <person name="Grimwood J."/>
            <person name="Schmutz J."/>
            <person name="Mitros T."/>
            <person name="Mozaffari S.V."/>
            <person name="Suzuki Y."/>
            <person name="Haramoto Y."/>
            <person name="Yamamoto T.S."/>
            <person name="Takagi C."/>
            <person name="Heald R."/>
            <person name="Miller K."/>
            <person name="Haudenschild C."/>
            <person name="Kitzman J."/>
            <person name="Nakayama T."/>
            <person name="Izutsu Y."/>
            <person name="Robert J."/>
            <person name="Fortriede J."/>
            <person name="Burns K."/>
            <person name="Lotay V."/>
            <person name="Karimi K."/>
            <person name="Yasuoka Y."/>
            <person name="Dichmann D.S."/>
            <person name="Flajnik M.F."/>
            <person name="Houston D.W."/>
            <person name="Shendure J."/>
            <person name="DuPasquier L."/>
            <person name="Vize P.D."/>
            <person name="Zorn A.M."/>
            <person name="Ito M."/>
            <person name="Marcotte E.M."/>
            <person name="Wallingford J.B."/>
            <person name="Ito Y."/>
            <person name="Asashima M."/>
            <person name="Ueno N."/>
            <person name="Matsuda Y."/>
            <person name="Veenstra G.J."/>
            <person name="Fujiyama A."/>
            <person name="Harland R.M."/>
            <person name="Taira M."/>
            <person name="Rokhsar D.S."/>
        </authorList>
    </citation>
    <scope>NUCLEOTIDE SEQUENCE [LARGE SCALE GENOMIC DNA]</scope>
    <source>
        <strain evidence="6">J</strain>
    </source>
</reference>
<dbReference type="InterPro" id="IPR046350">
    <property type="entry name" value="Cystatin_sf"/>
</dbReference>
<dbReference type="PANTHER" id="PTHR46186:SF18">
    <property type="entry name" value="CYSTATIN-LIKE"/>
    <property type="match status" value="1"/>
</dbReference>
<dbReference type="SUPFAM" id="SSF54403">
    <property type="entry name" value="Cystatin/monellin"/>
    <property type="match status" value="1"/>
</dbReference>
<proteinExistence type="inferred from homology"/>
<sequence length="189" mass="21276">MLILGHHSTEELCKLLNFHSLYSPVAGSVLHSERRDPARHNLTEESKGKATGMSSSRKMVTTVILTVFALGFVSGQNKYNSNKDQLLGGWRDAKEDDKSVLEALQFATAEYNRGNNGDYITKVHRIIRFRKQVVAGMKYAMDVEVITTPCSDFESTSENCPTQKKRCSFQVLSVPWMHSTKLTNKSCRN</sequence>
<dbReference type="PROSITE" id="PS00287">
    <property type="entry name" value="CYSTATIN"/>
    <property type="match status" value="1"/>
</dbReference>
<dbReference type="SMART" id="SM00043">
    <property type="entry name" value="CY"/>
    <property type="match status" value="1"/>
</dbReference>
<evidence type="ECO:0000256" key="3">
    <source>
        <dbReference type="SAM" id="MobiDB-lite"/>
    </source>
</evidence>
<dbReference type="GO" id="GO:0004869">
    <property type="term" value="F:cysteine-type endopeptidase inhibitor activity"/>
    <property type="evidence" value="ECO:0007669"/>
    <property type="project" value="InterPro"/>
</dbReference>
<dbReference type="AlphaFoldDB" id="A0A974HIZ1"/>
<organism evidence="5 6">
    <name type="scientific">Xenopus laevis</name>
    <name type="common">African clawed frog</name>
    <dbReference type="NCBI Taxonomy" id="8355"/>
    <lineage>
        <taxon>Eukaryota</taxon>
        <taxon>Metazoa</taxon>
        <taxon>Chordata</taxon>
        <taxon>Craniata</taxon>
        <taxon>Vertebrata</taxon>
        <taxon>Euteleostomi</taxon>
        <taxon>Amphibia</taxon>
        <taxon>Batrachia</taxon>
        <taxon>Anura</taxon>
        <taxon>Pipoidea</taxon>
        <taxon>Pipidae</taxon>
        <taxon>Xenopodinae</taxon>
        <taxon>Xenopus</taxon>
        <taxon>Xenopus</taxon>
    </lineage>
</organism>
<protein>
    <recommendedName>
        <fullName evidence="4">Cystatin domain-containing protein</fullName>
    </recommendedName>
</protein>
<dbReference type="GO" id="GO:0031982">
    <property type="term" value="C:vesicle"/>
    <property type="evidence" value="ECO:0007669"/>
    <property type="project" value="TreeGrafter"/>
</dbReference>
<dbReference type="InterPro" id="IPR000010">
    <property type="entry name" value="Cystatin_dom"/>
</dbReference>
<accession>A0A974HIZ1</accession>
<evidence type="ECO:0000256" key="1">
    <source>
        <dbReference type="ARBA" id="ARBA00009403"/>
    </source>
</evidence>
<dbReference type="CDD" id="cd00042">
    <property type="entry name" value="CY"/>
    <property type="match status" value="1"/>
</dbReference>
<feature type="region of interest" description="Disordered" evidence="3">
    <location>
        <begin position="32"/>
        <end position="53"/>
    </location>
</feature>
<dbReference type="Gene3D" id="3.10.450.10">
    <property type="match status" value="1"/>
</dbReference>
<dbReference type="InterPro" id="IPR018073">
    <property type="entry name" value="Prot_inh_cystat_CS"/>
</dbReference>
<dbReference type="Proteomes" id="UP000694892">
    <property type="component" value="Chromosome 5L"/>
</dbReference>
<keyword evidence="2" id="KW-1015">Disulfide bond</keyword>
<dbReference type="PANTHER" id="PTHR46186">
    <property type="entry name" value="CYSTATIN"/>
    <property type="match status" value="1"/>
</dbReference>
<dbReference type="GO" id="GO:0005615">
    <property type="term" value="C:extracellular space"/>
    <property type="evidence" value="ECO:0007669"/>
    <property type="project" value="TreeGrafter"/>
</dbReference>
<evidence type="ECO:0000259" key="4">
    <source>
        <dbReference type="SMART" id="SM00043"/>
    </source>
</evidence>
<gene>
    <name evidence="5" type="ORF">XELAEV_18026569mg</name>
</gene>
<dbReference type="EMBL" id="CM004474">
    <property type="protein sequence ID" value="OCT79759.1"/>
    <property type="molecule type" value="Genomic_DNA"/>
</dbReference>
<dbReference type="FunFam" id="3.10.450.10:FF:000004">
    <property type="entry name" value="Cystatin C"/>
    <property type="match status" value="1"/>
</dbReference>
<evidence type="ECO:0000313" key="5">
    <source>
        <dbReference type="EMBL" id="OCT79759.1"/>
    </source>
</evidence>
<evidence type="ECO:0000256" key="2">
    <source>
        <dbReference type="ARBA" id="ARBA00023157"/>
    </source>
</evidence>
<evidence type="ECO:0000313" key="6">
    <source>
        <dbReference type="Proteomes" id="UP000694892"/>
    </source>
</evidence>
<dbReference type="GO" id="GO:0005737">
    <property type="term" value="C:cytoplasm"/>
    <property type="evidence" value="ECO:0007669"/>
    <property type="project" value="TreeGrafter"/>
</dbReference>